<evidence type="ECO:0000313" key="2">
    <source>
        <dbReference type="Proteomes" id="UP000565719"/>
    </source>
</evidence>
<name>A0A7Y4A2H9_9VIBR</name>
<proteinExistence type="predicted"/>
<protein>
    <submittedName>
        <fullName evidence="1">Uncharacterized protein</fullName>
    </submittedName>
</protein>
<dbReference type="EMBL" id="VTXC01000077">
    <property type="protein sequence ID" value="NOH73261.1"/>
    <property type="molecule type" value="Genomic_DNA"/>
</dbReference>
<sequence>MSLWRRAQFAVFAMSDQNKVQSTIASNEKIGDQINTELASYGKTVWPGEEEQAYNRLQKKL</sequence>
<dbReference type="Proteomes" id="UP000565719">
    <property type="component" value="Unassembled WGS sequence"/>
</dbReference>
<organism evidence="1 2">
    <name type="scientific">Vibrio pectenicida</name>
    <dbReference type="NCBI Taxonomy" id="62763"/>
    <lineage>
        <taxon>Bacteria</taxon>
        <taxon>Pseudomonadati</taxon>
        <taxon>Pseudomonadota</taxon>
        <taxon>Gammaproteobacteria</taxon>
        <taxon>Vibrionales</taxon>
        <taxon>Vibrionaceae</taxon>
        <taxon>Vibrio</taxon>
    </lineage>
</organism>
<accession>A0A7Y4A2H9</accession>
<comment type="caution">
    <text evidence="1">The sequence shown here is derived from an EMBL/GenBank/DDBJ whole genome shotgun (WGS) entry which is preliminary data.</text>
</comment>
<dbReference type="AlphaFoldDB" id="A0A7Y4A2H9"/>
<gene>
    <name evidence="1" type="ORF">F0225_18250</name>
</gene>
<reference evidence="1 2" key="1">
    <citation type="submission" date="2019-09" db="EMBL/GenBank/DDBJ databases">
        <title>Draft genome sequencing and comparative genomics of hatchery-associated Vibrios.</title>
        <authorList>
            <person name="Kehlet-Delgado H."/>
            <person name="Mueller R.S."/>
        </authorList>
    </citation>
    <scope>NUCLEOTIDE SEQUENCE [LARGE SCALE GENOMIC DNA]</scope>
    <source>
        <strain evidence="1 2">99-46-Y</strain>
    </source>
</reference>
<evidence type="ECO:0000313" key="1">
    <source>
        <dbReference type="EMBL" id="NOH73261.1"/>
    </source>
</evidence>
<dbReference type="RefSeq" id="WP_171362236.1">
    <property type="nucleotide sequence ID" value="NZ_VTXC01000077.1"/>
</dbReference>